<dbReference type="GO" id="GO:0005549">
    <property type="term" value="F:odorant binding"/>
    <property type="evidence" value="ECO:0007669"/>
    <property type="project" value="InterPro"/>
</dbReference>
<sequence length="209" mass="23037">MMHIKPDQSGSLLVTKQSKPAPSSKMFKLGFLLILVSCLAISVQCVGFDPSCFQSSSSKKADDCCLLPKFYDSQMVSDCLTSISKSTNDVEKYQCLVECIAKKLNLLKGNTLDREATMQLYKAKIGSVPHFAPIMDNIFQQCYDGMAVYAAQDRSDPTKCSALPMMLLNCIQTRLFQNCPAKLWQGGPACQELKEKLLEGCPYAAIASF</sequence>
<dbReference type="FunCoup" id="A0A6I8TL31">
    <property type="interactions" value="14"/>
</dbReference>
<protein>
    <recommendedName>
        <fullName evidence="8">OBP47-like domain-containing protein</fullName>
    </recommendedName>
</protein>
<keyword evidence="3" id="KW-0813">Transport</keyword>
<dbReference type="Gene3D" id="1.10.238.270">
    <property type="match status" value="1"/>
</dbReference>
<dbReference type="Pfam" id="PF22651">
    <property type="entry name" value="OBP47_like"/>
    <property type="match status" value="1"/>
</dbReference>
<dbReference type="Proteomes" id="UP000008820">
    <property type="component" value="Chromosome 2"/>
</dbReference>
<dbReference type="InterPro" id="IPR052295">
    <property type="entry name" value="Odorant-binding_protein"/>
</dbReference>
<dbReference type="InterPro" id="IPR054577">
    <property type="entry name" value="OBP47-like_dom"/>
</dbReference>
<dbReference type="SMR" id="A0A6I8TL31"/>
<accession>A0A6I8TL31</accession>
<dbReference type="AlphaFoldDB" id="A0A6I8TL31"/>
<dbReference type="PANTHER" id="PTHR21066">
    <property type="entry name" value="ODORANT-BINDING PROTEIN 59A-RELATED"/>
    <property type="match status" value="1"/>
</dbReference>
<evidence type="ECO:0000256" key="7">
    <source>
        <dbReference type="ARBA" id="ARBA00023157"/>
    </source>
</evidence>
<dbReference type="InterPro" id="IPR036728">
    <property type="entry name" value="PBP_GOBP_sf"/>
</dbReference>
<keyword evidence="5" id="KW-0716">Sensory transduction</keyword>
<keyword evidence="10" id="KW-1185">Reference proteome</keyword>
<evidence type="ECO:0000256" key="5">
    <source>
        <dbReference type="ARBA" id="ARBA00022606"/>
    </source>
</evidence>
<feature type="domain" description="OBP47-like" evidence="8">
    <location>
        <begin position="87"/>
        <end position="195"/>
    </location>
</feature>
<dbReference type="SUPFAM" id="SSF47565">
    <property type="entry name" value="Insect pheromone/odorant-binding proteins"/>
    <property type="match status" value="1"/>
</dbReference>
<dbReference type="GO" id="GO:0005576">
    <property type="term" value="C:extracellular region"/>
    <property type="evidence" value="ECO:0007669"/>
    <property type="project" value="UniProtKB-SubCell"/>
</dbReference>
<dbReference type="PANTHER" id="PTHR21066:SF3">
    <property type="entry name" value="IP02236P"/>
    <property type="match status" value="1"/>
</dbReference>
<proteinExistence type="inferred from homology"/>
<dbReference type="OrthoDB" id="7735119at2759"/>
<evidence type="ECO:0000256" key="4">
    <source>
        <dbReference type="ARBA" id="ARBA00022525"/>
    </source>
</evidence>
<evidence type="ECO:0000256" key="6">
    <source>
        <dbReference type="ARBA" id="ARBA00022725"/>
    </source>
</evidence>
<keyword evidence="6" id="KW-0552">Olfaction</keyword>
<evidence type="ECO:0000259" key="8">
    <source>
        <dbReference type="Pfam" id="PF22651"/>
    </source>
</evidence>
<evidence type="ECO:0000313" key="9">
    <source>
        <dbReference type="EnsemblMetazoa" id="AAEL011491-PB"/>
    </source>
</evidence>
<keyword evidence="4" id="KW-0964">Secreted</keyword>
<evidence type="ECO:0000256" key="1">
    <source>
        <dbReference type="ARBA" id="ARBA00004613"/>
    </source>
</evidence>
<comment type="similarity">
    <text evidence="2">Belongs to the PBP/GOBP family.</text>
</comment>
<name>A0A6I8TL31_AEDAE</name>
<keyword evidence="7" id="KW-1015">Disulfide bond</keyword>
<evidence type="ECO:0000256" key="3">
    <source>
        <dbReference type="ARBA" id="ARBA00022448"/>
    </source>
</evidence>
<comment type="subcellular location">
    <subcellularLocation>
        <location evidence="1">Secreted</location>
    </subcellularLocation>
</comment>
<evidence type="ECO:0000256" key="2">
    <source>
        <dbReference type="ARBA" id="ARBA00008098"/>
    </source>
</evidence>
<dbReference type="EnsemblMetazoa" id="AAEL011491-RB">
    <property type="protein sequence ID" value="AAEL011491-PB"/>
    <property type="gene ID" value="AAEL011491"/>
</dbReference>
<reference evidence="9" key="2">
    <citation type="submission" date="2020-05" db="UniProtKB">
        <authorList>
            <consortium name="EnsemblMetazoa"/>
        </authorList>
    </citation>
    <scope>IDENTIFICATION</scope>
    <source>
        <strain evidence="9">LVP_AGWG</strain>
    </source>
</reference>
<evidence type="ECO:0000313" key="10">
    <source>
        <dbReference type="Proteomes" id="UP000008820"/>
    </source>
</evidence>
<dbReference type="GO" id="GO:0007608">
    <property type="term" value="P:sensory perception of smell"/>
    <property type="evidence" value="ECO:0007669"/>
    <property type="project" value="UniProtKB-KW"/>
</dbReference>
<gene>
    <name evidence="9" type="primary">5574891</name>
</gene>
<reference evidence="9 10" key="1">
    <citation type="submission" date="2017-06" db="EMBL/GenBank/DDBJ databases">
        <title>Aedes aegypti genome working group (AGWG) sequencing and assembly.</title>
        <authorList>
            <consortium name="Aedes aegypti Genome Working Group (AGWG)"/>
            <person name="Matthews B.J."/>
        </authorList>
    </citation>
    <scope>NUCLEOTIDE SEQUENCE [LARGE SCALE GENOMIC DNA]</scope>
    <source>
        <strain evidence="9 10">LVP_AGWG</strain>
    </source>
</reference>
<dbReference type="InParanoid" id="A0A6I8TL31"/>
<organism evidence="9 10">
    <name type="scientific">Aedes aegypti</name>
    <name type="common">Yellowfever mosquito</name>
    <name type="synonym">Culex aegypti</name>
    <dbReference type="NCBI Taxonomy" id="7159"/>
    <lineage>
        <taxon>Eukaryota</taxon>
        <taxon>Metazoa</taxon>
        <taxon>Ecdysozoa</taxon>
        <taxon>Arthropoda</taxon>
        <taxon>Hexapoda</taxon>
        <taxon>Insecta</taxon>
        <taxon>Pterygota</taxon>
        <taxon>Neoptera</taxon>
        <taxon>Endopterygota</taxon>
        <taxon>Diptera</taxon>
        <taxon>Nematocera</taxon>
        <taxon>Culicoidea</taxon>
        <taxon>Culicidae</taxon>
        <taxon>Culicinae</taxon>
        <taxon>Aedini</taxon>
        <taxon>Aedes</taxon>
        <taxon>Stegomyia</taxon>
    </lineage>
</organism>